<protein>
    <recommendedName>
        <fullName evidence="1">Type IV secretion system putative lipoprotein virB7</fullName>
    </recommendedName>
</protein>
<evidence type="ECO:0000256" key="3">
    <source>
        <dbReference type="SAM" id="SignalP"/>
    </source>
</evidence>
<organism evidence="4 5">
    <name type="scientific">Polynucleobacter campilacus</name>
    <dbReference type="NCBI Taxonomy" id="1743163"/>
    <lineage>
        <taxon>Bacteria</taxon>
        <taxon>Pseudomonadati</taxon>
        <taxon>Pseudomonadota</taxon>
        <taxon>Betaproteobacteria</taxon>
        <taxon>Burkholderiales</taxon>
        <taxon>Burkholderiaceae</taxon>
        <taxon>Polynucleobacter</taxon>
    </lineage>
</organism>
<dbReference type="InterPro" id="IPR012640">
    <property type="entry name" value="Membr_lipoprot_lipid_attach_CS"/>
</dbReference>
<keyword evidence="5" id="KW-1185">Reference proteome</keyword>
<evidence type="ECO:0000313" key="4">
    <source>
        <dbReference type="EMBL" id="OWS70962.1"/>
    </source>
</evidence>
<dbReference type="InterPro" id="IPR010824">
    <property type="entry name" value="DUF1425"/>
</dbReference>
<evidence type="ECO:0000256" key="2">
    <source>
        <dbReference type="ARBA" id="ARBA00022729"/>
    </source>
</evidence>
<accession>A0A254Q638</accession>
<reference evidence="4 5" key="1">
    <citation type="submission" date="2017-05" db="EMBL/GenBank/DDBJ databases">
        <title>Genome of Polynucleobacter sp. MWH-Feld-100.</title>
        <authorList>
            <person name="Hahn M.W."/>
        </authorList>
    </citation>
    <scope>NUCLEOTIDE SEQUENCE [LARGE SCALE GENOMIC DNA]</scope>
    <source>
        <strain evidence="4 5">MWH-Feld-100</strain>
    </source>
</reference>
<dbReference type="InterPro" id="IPR038483">
    <property type="entry name" value="YcfL-like_sf"/>
</dbReference>
<evidence type="ECO:0000313" key="5">
    <source>
        <dbReference type="Proteomes" id="UP000197528"/>
    </source>
</evidence>
<proteinExistence type="predicted"/>
<sequence length="118" mass="13159">MKKYLLILLAVFTLAACSSTPSMKEMTVRMGDTDSIQIADMRSLMRNGVLTAQVTIQNDSKSNLVSYRFKWIGKNGMTVTDEEAWKPVTIGKGQSTVIMGIAPTPDATDFRFELNQYK</sequence>
<name>A0A254Q638_9BURK</name>
<dbReference type="Proteomes" id="UP000197528">
    <property type="component" value="Unassembled WGS sequence"/>
</dbReference>
<comment type="caution">
    <text evidence="4">The sequence shown here is derived from an EMBL/GenBank/DDBJ whole genome shotgun (WGS) entry which is preliminary data.</text>
</comment>
<gene>
    <name evidence="4" type="ORF">CBI31_01605</name>
</gene>
<dbReference type="PROSITE" id="PS51257">
    <property type="entry name" value="PROKAR_LIPOPROTEIN"/>
    <property type="match status" value="1"/>
</dbReference>
<keyword evidence="2 3" id="KW-0732">Signal</keyword>
<dbReference type="Pfam" id="PF08139">
    <property type="entry name" value="LPAM_1"/>
    <property type="match status" value="1"/>
</dbReference>
<evidence type="ECO:0000256" key="1">
    <source>
        <dbReference type="ARBA" id="ARBA00017922"/>
    </source>
</evidence>
<dbReference type="Pfam" id="PF07233">
    <property type="entry name" value="DUF1425"/>
    <property type="match status" value="1"/>
</dbReference>
<dbReference type="Gene3D" id="2.60.40.3230">
    <property type="match status" value="1"/>
</dbReference>
<dbReference type="RefSeq" id="WP_088524668.1">
    <property type="nucleotide sequence ID" value="NZ_NGUP01000001.1"/>
</dbReference>
<dbReference type="EMBL" id="NGUP01000001">
    <property type="protein sequence ID" value="OWS70962.1"/>
    <property type="molecule type" value="Genomic_DNA"/>
</dbReference>
<dbReference type="AlphaFoldDB" id="A0A254Q638"/>
<dbReference type="OrthoDB" id="9131561at2"/>
<dbReference type="CDD" id="cd09030">
    <property type="entry name" value="DUF1425"/>
    <property type="match status" value="1"/>
</dbReference>
<feature type="chain" id="PRO_5013191307" description="Type IV secretion system putative lipoprotein virB7" evidence="3">
    <location>
        <begin position="25"/>
        <end position="118"/>
    </location>
</feature>
<feature type="signal peptide" evidence="3">
    <location>
        <begin position="1"/>
        <end position="24"/>
    </location>
</feature>